<feature type="non-terminal residue" evidence="2">
    <location>
        <position position="1"/>
    </location>
</feature>
<dbReference type="SUPFAM" id="SSF53098">
    <property type="entry name" value="Ribonuclease H-like"/>
    <property type="match status" value="1"/>
</dbReference>
<dbReference type="HOGENOM" id="CLU_1639668_0_0_1"/>
<dbReference type="Pfam" id="PF05699">
    <property type="entry name" value="Dimer_Tnp_hAT"/>
    <property type="match status" value="1"/>
</dbReference>
<accession>E9J5T5</accession>
<feature type="domain" description="HAT C-terminal dimerisation" evidence="1">
    <location>
        <begin position="68"/>
        <end position="125"/>
    </location>
</feature>
<reference evidence="2" key="1">
    <citation type="journal article" date="2011" name="Proc. Natl. Acad. Sci. U.S.A.">
        <title>The genome of the fire ant Solenopsis invicta.</title>
        <authorList>
            <person name="Wurm Y."/>
            <person name="Wang J."/>
            <person name="Riba-Grognuz O."/>
            <person name="Corona M."/>
            <person name="Nygaard S."/>
            <person name="Hunt B.G."/>
            <person name="Ingram K.K."/>
            <person name="Falquet L."/>
            <person name="Nipitwattanaphon M."/>
            <person name="Gotzek D."/>
            <person name="Dijkstra M.B."/>
            <person name="Oettler J."/>
            <person name="Comtesse F."/>
            <person name="Shih C.J."/>
            <person name="Wu W.J."/>
            <person name="Yang C.C."/>
            <person name="Thomas J."/>
            <person name="Beaudoing E."/>
            <person name="Pradervand S."/>
            <person name="Flegel V."/>
            <person name="Cook E.D."/>
            <person name="Fabbretti R."/>
            <person name="Stockinger H."/>
            <person name="Long L."/>
            <person name="Farmerie W.G."/>
            <person name="Oakey J."/>
            <person name="Boomsma J.J."/>
            <person name="Pamilo P."/>
            <person name="Yi S.V."/>
            <person name="Heinze J."/>
            <person name="Goodisman M.A."/>
            <person name="Farinelli L."/>
            <person name="Harshman K."/>
            <person name="Hulo N."/>
            <person name="Cerutti L."/>
            <person name="Xenarios I."/>
            <person name="Shoemaker D."/>
            <person name="Keller L."/>
        </authorList>
    </citation>
    <scope>NUCLEOTIDE SEQUENCE [LARGE SCALE GENOMIC DNA]</scope>
</reference>
<evidence type="ECO:0000313" key="2">
    <source>
        <dbReference type="EMBL" id="EFZ11816.1"/>
    </source>
</evidence>
<proteinExistence type="predicted"/>
<evidence type="ECO:0000259" key="1">
    <source>
        <dbReference type="Pfam" id="PF05699"/>
    </source>
</evidence>
<feature type="non-terminal residue" evidence="2">
    <location>
        <position position="162"/>
    </location>
</feature>
<dbReference type="GO" id="GO:0046983">
    <property type="term" value="F:protein dimerization activity"/>
    <property type="evidence" value="ECO:0007669"/>
    <property type="project" value="InterPro"/>
</dbReference>
<gene>
    <name evidence="2" type="ORF">SINV_00840</name>
</gene>
<organism>
    <name type="scientific">Solenopsis invicta</name>
    <name type="common">Red imported fire ant</name>
    <name type="synonym">Solenopsis wagneri</name>
    <dbReference type="NCBI Taxonomy" id="13686"/>
    <lineage>
        <taxon>Eukaryota</taxon>
        <taxon>Metazoa</taxon>
        <taxon>Ecdysozoa</taxon>
        <taxon>Arthropoda</taxon>
        <taxon>Hexapoda</taxon>
        <taxon>Insecta</taxon>
        <taxon>Pterygota</taxon>
        <taxon>Neoptera</taxon>
        <taxon>Endopterygota</taxon>
        <taxon>Hymenoptera</taxon>
        <taxon>Apocrita</taxon>
        <taxon>Aculeata</taxon>
        <taxon>Formicoidea</taxon>
        <taxon>Formicidae</taxon>
        <taxon>Myrmicinae</taxon>
        <taxon>Solenopsis</taxon>
    </lineage>
</organism>
<dbReference type="EMBL" id="GL768190">
    <property type="protein sequence ID" value="EFZ11816.1"/>
    <property type="molecule type" value="Genomic_DNA"/>
</dbReference>
<dbReference type="InterPro" id="IPR012337">
    <property type="entry name" value="RNaseH-like_sf"/>
</dbReference>
<protein>
    <recommendedName>
        <fullName evidence="1">HAT C-terminal dimerisation domain-containing protein</fullName>
    </recommendedName>
</protein>
<dbReference type="InterPro" id="IPR008906">
    <property type="entry name" value="HATC_C_dom"/>
</dbReference>
<name>E9J5T5_SOLIN</name>
<sequence>YQVLNKDLVFLSSNSECDYSTEPGQSGELIRNCILTPTAPYENHQRYKRKNGLHCHQTLQMRKSKDVNNRAKYPNLKRVVNNVRCLPNSNADTERMFSLLTEVKTNKRNKLSSVTVNAICVIKSSLKACNETCINMTIKEKDLSLMSPDDYIKVTLKKTRIL</sequence>
<dbReference type="AlphaFoldDB" id="E9J5T5"/>